<evidence type="ECO:0000256" key="5">
    <source>
        <dbReference type="SAM" id="Phobius"/>
    </source>
</evidence>
<dbReference type="InterPro" id="IPR017452">
    <property type="entry name" value="GPCR_Rhodpsn_7TM"/>
</dbReference>
<proteinExistence type="predicted"/>
<keyword evidence="2 5" id="KW-0812">Transmembrane</keyword>
<keyword evidence="4 5" id="KW-0472">Membrane</keyword>
<organism evidence="8 9">
    <name type="scientific">Toxocara canis</name>
    <name type="common">Canine roundworm</name>
    <dbReference type="NCBI Taxonomy" id="6265"/>
    <lineage>
        <taxon>Eukaryota</taxon>
        <taxon>Metazoa</taxon>
        <taxon>Ecdysozoa</taxon>
        <taxon>Nematoda</taxon>
        <taxon>Chromadorea</taxon>
        <taxon>Rhabditida</taxon>
        <taxon>Spirurina</taxon>
        <taxon>Ascaridomorpha</taxon>
        <taxon>Ascaridoidea</taxon>
        <taxon>Toxocaridae</taxon>
        <taxon>Toxocara</taxon>
    </lineage>
</organism>
<reference evidence="7 8" key="2">
    <citation type="submission" date="2018-11" db="EMBL/GenBank/DDBJ databases">
        <authorList>
            <consortium name="Pathogen Informatics"/>
        </authorList>
    </citation>
    <scope>NUCLEOTIDE SEQUENCE [LARGE SCALE GENOMIC DNA]</scope>
</reference>
<sequence>MVEVNVLEGLTVGVSGFTVVVNLSLAGAIFFSKSARVAREYVLIVGTLIMDTIFNLAYLFSSIVKIAAQERPSRLSCGIQAFPCFFFIIGTPLVGFSIVLVALDRFFAVISPAKYYKSDAKQAWSGVTGKQQLINRVSLITAFAILLVFIILTITRRGKCVLGFTGVALIMPLLRYIRILSIAFAIVLYVAIYLYMLRNQDKVAKKLGQQNAMNRMVSILKTAVIAVLPAVLCIFIPDILLSFGLLVKQTDWLNFAIMFKGAANIFIYTLRHRDLRKCVCSMFSRKPHFKSHAKVAIFVTHSGVISSSTRELSRVSCCQI</sequence>
<evidence type="ECO:0000259" key="6">
    <source>
        <dbReference type="PROSITE" id="PS50262"/>
    </source>
</evidence>
<evidence type="ECO:0000256" key="1">
    <source>
        <dbReference type="ARBA" id="ARBA00004370"/>
    </source>
</evidence>
<accession>A0A183UQQ9</accession>
<dbReference type="InterPro" id="IPR019420">
    <property type="entry name" value="7TM_GPCR_serpentine_rcpt_Srbc"/>
</dbReference>
<protein>
    <submittedName>
        <fullName evidence="9">G_PROTEIN_RECEP_F1_2 domain-containing protein</fullName>
    </submittedName>
</protein>
<dbReference type="SUPFAM" id="SSF81321">
    <property type="entry name" value="Family A G protein-coupled receptor-like"/>
    <property type="match status" value="1"/>
</dbReference>
<evidence type="ECO:0000256" key="3">
    <source>
        <dbReference type="ARBA" id="ARBA00022989"/>
    </source>
</evidence>
<name>A0A183UQQ9_TOXCA</name>
<dbReference type="PANTHER" id="PTHR23360">
    <property type="entry name" value="G-PROTEIN COUPLED RECEPTORS FAMILY 1 PROFILE DOMAIN-CONTAINING PROTEIN-RELATED"/>
    <property type="match status" value="1"/>
</dbReference>
<keyword evidence="3 5" id="KW-1133">Transmembrane helix</keyword>
<feature type="transmembrane region" description="Helical" evidence="5">
    <location>
        <begin position="80"/>
        <end position="103"/>
    </location>
</feature>
<comment type="subcellular location">
    <subcellularLocation>
        <location evidence="1">Membrane</location>
    </subcellularLocation>
</comment>
<dbReference type="WBParaSite" id="TCNE_0001082901-mRNA-1">
    <property type="protein sequence ID" value="TCNE_0001082901-mRNA-1"/>
    <property type="gene ID" value="TCNE_0001082901"/>
</dbReference>
<dbReference type="SMART" id="SM01381">
    <property type="entry name" value="7TM_GPCR_Srsx"/>
    <property type="match status" value="1"/>
</dbReference>
<dbReference type="Gene3D" id="1.20.1070.10">
    <property type="entry name" value="Rhodopsin 7-helix transmembrane proteins"/>
    <property type="match status" value="1"/>
</dbReference>
<evidence type="ECO:0000313" key="7">
    <source>
        <dbReference type="EMBL" id="VDM42150.1"/>
    </source>
</evidence>
<dbReference type="PANTHER" id="PTHR23360:SF26">
    <property type="entry name" value="G-PROTEIN COUPLED RECEPTORS FAMILY 1 PROFILE DOMAIN-CONTAINING PROTEIN"/>
    <property type="match status" value="1"/>
</dbReference>
<feature type="transmembrane region" description="Helical" evidence="5">
    <location>
        <begin position="12"/>
        <end position="32"/>
    </location>
</feature>
<dbReference type="Proteomes" id="UP000050794">
    <property type="component" value="Unassembled WGS sequence"/>
</dbReference>
<evidence type="ECO:0000313" key="8">
    <source>
        <dbReference type="Proteomes" id="UP000050794"/>
    </source>
</evidence>
<feature type="transmembrane region" description="Helical" evidence="5">
    <location>
        <begin position="176"/>
        <end position="197"/>
    </location>
</feature>
<feature type="transmembrane region" description="Helical" evidence="5">
    <location>
        <begin position="137"/>
        <end position="156"/>
    </location>
</feature>
<feature type="transmembrane region" description="Helical" evidence="5">
    <location>
        <begin position="41"/>
        <end position="60"/>
    </location>
</feature>
<evidence type="ECO:0000256" key="2">
    <source>
        <dbReference type="ARBA" id="ARBA00022692"/>
    </source>
</evidence>
<dbReference type="GO" id="GO:0016020">
    <property type="term" value="C:membrane"/>
    <property type="evidence" value="ECO:0007669"/>
    <property type="project" value="UniProtKB-SubCell"/>
</dbReference>
<dbReference type="GO" id="GO:0004930">
    <property type="term" value="F:G protein-coupled receptor activity"/>
    <property type="evidence" value="ECO:0007669"/>
    <property type="project" value="InterPro"/>
</dbReference>
<evidence type="ECO:0000313" key="9">
    <source>
        <dbReference type="WBParaSite" id="TCNE_0001082901-mRNA-1"/>
    </source>
</evidence>
<dbReference type="PROSITE" id="PS50262">
    <property type="entry name" value="G_PROTEIN_RECEP_F1_2"/>
    <property type="match status" value="1"/>
</dbReference>
<feature type="transmembrane region" description="Helical" evidence="5">
    <location>
        <begin position="252"/>
        <end position="270"/>
    </location>
</feature>
<gene>
    <name evidence="7" type="ORF">TCNE_LOCUS10829</name>
</gene>
<dbReference type="Pfam" id="PF10316">
    <property type="entry name" value="7TM_GPCR_Srbc"/>
    <property type="match status" value="1"/>
</dbReference>
<dbReference type="InterPro" id="IPR047130">
    <property type="entry name" value="7TM_GPCR_Srsx_nematod"/>
</dbReference>
<evidence type="ECO:0000256" key="4">
    <source>
        <dbReference type="ARBA" id="ARBA00023136"/>
    </source>
</evidence>
<feature type="transmembrane region" description="Helical" evidence="5">
    <location>
        <begin position="218"/>
        <end position="246"/>
    </location>
</feature>
<dbReference type="EMBL" id="UYWY01020633">
    <property type="protein sequence ID" value="VDM42150.1"/>
    <property type="molecule type" value="Genomic_DNA"/>
</dbReference>
<feature type="domain" description="G-protein coupled receptors family 1 profile" evidence="6">
    <location>
        <begin position="21"/>
        <end position="268"/>
    </location>
</feature>
<reference evidence="9" key="1">
    <citation type="submission" date="2016-06" db="UniProtKB">
        <authorList>
            <consortium name="WormBaseParasite"/>
        </authorList>
    </citation>
    <scope>IDENTIFICATION</scope>
</reference>
<keyword evidence="8" id="KW-1185">Reference proteome</keyword>
<dbReference type="AlphaFoldDB" id="A0A183UQQ9"/>
<dbReference type="InterPro" id="IPR000276">
    <property type="entry name" value="GPCR_Rhodpsn"/>
</dbReference>